<dbReference type="InterPro" id="IPR006311">
    <property type="entry name" value="TAT_signal"/>
</dbReference>
<name>A0A259U1E4_9BACT</name>
<evidence type="ECO:0008006" key="5">
    <source>
        <dbReference type="Google" id="ProtNLM"/>
    </source>
</evidence>
<accession>A0A259U1E4</accession>
<proteinExistence type="predicted"/>
<feature type="transmembrane region" description="Helical" evidence="1">
    <location>
        <begin position="179"/>
        <end position="199"/>
    </location>
</feature>
<evidence type="ECO:0000313" key="3">
    <source>
        <dbReference type="EMBL" id="OZC03667.1"/>
    </source>
</evidence>
<gene>
    <name evidence="3" type="ORF">BSZ36_12160</name>
</gene>
<feature type="signal peptide" evidence="2">
    <location>
        <begin position="1"/>
        <end position="29"/>
    </location>
</feature>
<evidence type="ECO:0000313" key="4">
    <source>
        <dbReference type="Proteomes" id="UP000216446"/>
    </source>
</evidence>
<dbReference type="AlphaFoldDB" id="A0A259U1E4"/>
<keyword evidence="1" id="KW-0472">Membrane</keyword>
<dbReference type="PROSITE" id="PS51318">
    <property type="entry name" value="TAT"/>
    <property type="match status" value="1"/>
</dbReference>
<comment type="caution">
    <text evidence="3">The sequence shown here is derived from an EMBL/GenBank/DDBJ whole genome shotgun (WGS) entry which is preliminary data.</text>
</comment>
<evidence type="ECO:0000256" key="1">
    <source>
        <dbReference type="SAM" id="Phobius"/>
    </source>
</evidence>
<organism evidence="3 4">
    <name type="scientific">Rubricoccus marinus</name>
    <dbReference type="NCBI Taxonomy" id="716817"/>
    <lineage>
        <taxon>Bacteria</taxon>
        <taxon>Pseudomonadati</taxon>
        <taxon>Rhodothermota</taxon>
        <taxon>Rhodothermia</taxon>
        <taxon>Rhodothermales</taxon>
        <taxon>Rubricoccaceae</taxon>
        <taxon>Rubricoccus</taxon>
    </lineage>
</organism>
<protein>
    <recommendedName>
        <fullName evidence="5">DUF4381 domain-containing protein</fullName>
    </recommendedName>
</protein>
<feature type="chain" id="PRO_5012378858" description="DUF4381 domain-containing protein" evidence="2">
    <location>
        <begin position="30"/>
        <end position="345"/>
    </location>
</feature>
<dbReference type="Proteomes" id="UP000216446">
    <property type="component" value="Unassembled WGS sequence"/>
</dbReference>
<sequence>MPRLRRQRRGPVSTTALLAGLVLASGAMAPTAAAQSGPDASRVRLYVLADTVALGEAFEVAVAADHAPGVQVLFPAIPLESTPEAAPLVALGDAEATDLRRFAPRARGRVQTDSVVYRALAFTADSAMVSVSVRFASGADTTEVTSASREVRVRRLVPGPDAEPEPPAEPFAFPDPRPVWALLSILGLAVLTLAGWGLWRLWKKPARQRPTPRARPYPEALARLDALAASPPTPEASQAWFVELADALRVYLERRVGVPARERTTREIDATLASRLPDEPRAAFRGALRAADRVKFADLRPGPEASGDVLTRARTGLDAVEAHLKAQEEAAREAAEATQKSDATP</sequence>
<keyword evidence="4" id="KW-1185">Reference proteome</keyword>
<evidence type="ECO:0000256" key="2">
    <source>
        <dbReference type="SAM" id="SignalP"/>
    </source>
</evidence>
<dbReference type="OrthoDB" id="1495779at2"/>
<keyword evidence="2" id="KW-0732">Signal</keyword>
<reference evidence="3 4" key="1">
    <citation type="submission" date="2016-11" db="EMBL/GenBank/DDBJ databases">
        <title>Study of marine rhodopsin-containing bacteria.</title>
        <authorList>
            <person name="Yoshizawa S."/>
            <person name="Kumagai Y."/>
            <person name="Kogure K."/>
        </authorList>
    </citation>
    <scope>NUCLEOTIDE SEQUENCE [LARGE SCALE GENOMIC DNA]</scope>
    <source>
        <strain evidence="3 4">SG-29</strain>
    </source>
</reference>
<dbReference type="RefSeq" id="WP_094549284.1">
    <property type="nucleotide sequence ID" value="NZ_MQWB01000001.1"/>
</dbReference>
<keyword evidence="1" id="KW-1133">Transmembrane helix</keyword>
<dbReference type="EMBL" id="MQWB01000001">
    <property type="protein sequence ID" value="OZC03667.1"/>
    <property type="molecule type" value="Genomic_DNA"/>
</dbReference>
<dbReference type="InParanoid" id="A0A259U1E4"/>
<keyword evidence="1" id="KW-0812">Transmembrane</keyword>